<keyword evidence="3" id="KW-1185">Reference proteome</keyword>
<gene>
    <name evidence="2" type="ORF">ACFS25_10305</name>
</gene>
<name>A0ABW6AJ29_9BACT</name>
<evidence type="ECO:0000313" key="3">
    <source>
        <dbReference type="Proteomes" id="UP001597512"/>
    </source>
</evidence>
<evidence type="ECO:0000313" key="2">
    <source>
        <dbReference type="EMBL" id="MFD2934175.1"/>
    </source>
</evidence>
<reference evidence="3" key="1">
    <citation type="journal article" date="2019" name="Int. J. Syst. Evol. Microbiol.">
        <title>The Global Catalogue of Microorganisms (GCM) 10K type strain sequencing project: providing services to taxonomists for standard genome sequencing and annotation.</title>
        <authorList>
            <consortium name="The Broad Institute Genomics Platform"/>
            <consortium name="The Broad Institute Genome Sequencing Center for Infectious Disease"/>
            <person name="Wu L."/>
            <person name="Ma J."/>
        </authorList>
    </citation>
    <scope>NUCLEOTIDE SEQUENCE [LARGE SCALE GENOMIC DNA]</scope>
    <source>
        <strain evidence="3">KCTC 52490</strain>
    </source>
</reference>
<dbReference type="EMBL" id="JBHUOM010000002">
    <property type="protein sequence ID" value="MFD2934175.1"/>
    <property type="molecule type" value="Genomic_DNA"/>
</dbReference>
<dbReference type="RefSeq" id="WP_381499592.1">
    <property type="nucleotide sequence ID" value="NZ_JBHUOM010000002.1"/>
</dbReference>
<sequence>MSVTADRYLRVSEPPASGDQKVTPNPNASAIGIYFGGGGFGENSRSTAAARSTPIKASM</sequence>
<protein>
    <submittedName>
        <fullName evidence="2">Uncharacterized protein</fullName>
    </submittedName>
</protein>
<organism evidence="2 3">
    <name type="scientific">Spirosoma flavum</name>
    <dbReference type="NCBI Taxonomy" id="2048557"/>
    <lineage>
        <taxon>Bacteria</taxon>
        <taxon>Pseudomonadati</taxon>
        <taxon>Bacteroidota</taxon>
        <taxon>Cytophagia</taxon>
        <taxon>Cytophagales</taxon>
        <taxon>Cytophagaceae</taxon>
        <taxon>Spirosoma</taxon>
    </lineage>
</organism>
<evidence type="ECO:0000256" key="1">
    <source>
        <dbReference type="SAM" id="MobiDB-lite"/>
    </source>
</evidence>
<comment type="caution">
    <text evidence="2">The sequence shown here is derived from an EMBL/GenBank/DDBJ whole genome shotgun (WGS) entry which is preliminary data.</text>
</comment>
<proteinExistence type="predicted"/>
<dbReference type="Proteomes" id="UP001597512">
    <property type="component" value="Unassembled WGS sequence"/>
</dbReference>
<accession>A0ABW6AJ29</accession>
<feature type="region of interest" description="Disordered" evidence="1">
    <location>
        <begin position="1"/>
        <end position="59"/>
    </location>
</feature>